<dbReference type="InterPro" id="IPR005537">
    <property type="entry name" value="RAMP_III_fam"/>
</dbReference>
<evidence type="ECO:0000259" key="2">
    <source>
        <dbReference type="Pfam" id="PF03787"/>
    </source>
</evidence>
<dbReference type="Pfam" id="PF03787">
    <property type="entry name" value="RAMPs"/>
    <property type="match status" value="1"/>
</dbReference>
<accession>A0ABT1Y2D4</accession>
<comment type="caution">
    <text evidence="3">The sequence shown here is derived from an EMBL/GenBank/DDBJ whole genome shotgun (WGS) entry which is preliminary data.</text>
</comment>
<dbReference type="InterPro" id="IPR013410">
    <property type="entry name" value="CRISPR-assoc_RAMP_Cmr4"/>
</dbReference>
<dbReference type="RefSeq" id="WP_089612285.1">
    <property type="nucleotide sequence ID" value="NZ_CP022121.1"/>
</dbReference>
<keyword evidence="4" id="KW-1185">Reference proteome</keyword>
<dbReference type="EMBL" id="JANPWE010000002">
    <property type="protein sequence ID" value="MCR6544718.1"/>
    <property type="molecule type" value="Genomic_DNA"/>
</dbReference>
<evidence type="ECO:0000313" key="4">
    <source>
        <dbReference type="Proteomes" id="UP001524944"/>
    </source>
</evidence>
<dbReference type="Proteomes" id="UP001524944">
    <property type="component" value="Unassembled WGS sequence"/>
</dbReference>
<evidence type="ECO:0000313" key="3">
    <source>
        <dbReference type="EMBL" id="MCR6544718.1"/>
    </source>
</evidence>
<feature type="domain" description="CRISPR type III-associated protein" evidence="2">
    <location>
        <begin position="11"/>
        <end position="303"/>
    </location>
</feature>
<gene>
    <name evidence="3" type="primary">cmr4</name>
    <name evidence="3" type="ORF">NVS47_04170</name>
</gene>
<dbReference type="PANTHER" id="PTHR36700:SF1">
    <property type="entry name" value="CRISPR SYSTEM CMR SUBUNIT CMR4"/>
    <property type="match status" value="1"/>
</dbReference>
<protein>
    <submittedName>
        <fullName evidence="3">Type III-B CRISPR module RAMP protein Cmr4</fullName>
    </submittedName>
</protein>
<name>A0ABT1Y2D4_9FIRM</name>
<proteinExistence type="predicted"/>
<dbReference type="PANTHER" id="PTHR36700">
    <property type="entry name" value="CRISPR SYSTEM CMR SUBUNIT CMR4"/>
    <property type="match status" value="1"/>
</dbReference>
<sequence>MYKLAKPFFLICETPLHAGSGSDLGIIDMPIQRERHTGFPKIEGSSLKGSIRERFERCKDLYDIQFRGGKLSAQEIGQCVNLLFGPEKGGDFAAALGITDARVLLFPVKSVKGVYAWITCPQVLEKFINELGLCGVNVSFEVPGDKATPHGSNLFVRDDKVILEEYTFKVNHKEDEQCTALTQWLSEILLPDVKEFKTLKEKIRKDIIVLSNDEFRDFVQWSTEVITRTKINNETGTVADGALFTEEFLPAETVLYALAMAAPVFNPEKSVLSDGEGAVMEFFQTYLPQILQIGGDATIGKGITRVEKRLLGVEG</sequence>
<organism evidence="3 4">
    <name type="scientific">Dehalobacterium formicoaceticum</name>
    <dbReference type="NCBI Taxonomy" id="51515"/>
    <lineage>
        <taxon>Bacteria</taxon>
        <taxon>Bacillati</taxon>
        <taxon>Bacillota</taxon>
        <taxon>Clostridia</taxon>
        <taxon>Eubacteriales</taxon>
        <taxon>Peptococcaceae</taxon>
        <taxon>Dehalobacterium</taxon>
    </lineage>
</organism>
<reference evidence="3 4" key="1">
    <citation type="submission" date="2022-08" db="EMBL/GenBank/DDBJ databases">
        <title>Proteogenomics of the novel Dehalobacterium formicoaceticum strain EZ94 highlights a key role of methyltransferases during anaerobic dichloromethane degradation.</title>
        <authorList>
            <person name="Wasmund K."/>
        </authorList>
    </citation>
    <scope>NUCLEOTIDE SEQUENCE [LARGE SCALE GENOMIC DNA]</scope>
    <source>
        <strain evidence="3 4">EZ94</strain>
    </source>
</reference>
<evidence type="ECO:0000256" key="1">
    <source>
        <dbReference type="ARBA" id="ARBA00023118"/>
    </source>
</evidence>
<dbReference type="NCBIfam" id="TIGR02580">
    <property type="entry name" value="cas_RAMP_Cmr4"/>
    <property type="match status" value="1"/>
</dbReference>
<keyword evidence="1" id="KW-0051">Antiviral defense</keyword>